<evidence type="ECO:0000313" key="4">
    <source>
        <dbReference type="Proteomes" id="UP000518752"/>
    </source>
</evidence>
<evidence type="ECO:0000313" key="3">
    <source>
        <dbReference type="EMBL" id="KAF5365159.1"/>
    </source>
</evidence>
<sequence>MYRPRLSTSIDMSEESAFDVIIVGTGLTESITAAALSKAGFKVAHVDENPYYGGDEASLTLDEYVKWVGKSSSEPVLPNSRLYTISLSPSVIPATGPLISSLVGSGVSRYGGFRLIEAVAVYRNGRVQMVPGSKEDIFKDKSISLLDKRRLMRFLVFASGSGEFEDRKELEGGKGDMPFVDFLKSSFALNQEMADAIAYALSFCTFTSDKTLPALYRLRRYLRSAGRYGSSPFLIGHYGSSGEIAQGFCRAAAVSGGVYILGKRISSITRRSGSDAGLPSQAYTVTLSDFPEPITCDLLICSQDRLPQALSLLNDQVKRLPSEFPFPPLSQGETIDGLDIGTDRGTTIARCICIIDKPLSLTSVVAEATVNETEGDSAATEPRPALDTGILVFPPSSLAFEGPGEESSPAANGTVTALVVGEGTLSVPKGKWIIYLTMPLATPLETTSPEQDAERLLKPYLDTVLSLSAPTNSLAADTASSSPEPPPSAPTSSVDTETGSEHATSPASTPLSRIDPLFTSFYIQRDTLTSTSSSTSLSSKTEPVPPVVKDPSILIVPSPLLAYPSIPADTPNSLPNLNPLPDVADAAAANAEVAFREAIRVLKGLKSKGREGQEEGGVEEGGRDDIESFWPPLADGDGAEDEDEGF</sequence>
<gene>
    <name evidence="3" type="ORF">D9757_011768</name>
</gene>
<feature type="region of interest" description="Disordered" evidence="2">
    <location>
        <begin position="606"/>
        <end position="646"/>
    </location>
</feature>
<organism evidence="3 4">
    <name type="scientific">Collybiopsis confluens</name>
    <dbReference type="NCBI Taxonomy" id="2823264"/>
    <lineage>
        <taxon>Eukaryota</taxon>
        <taxon>Fungi</taxon>
        <taxon>Dikarya</taxon>
        <taxon>Basidiomycota</taxon>
        <taxon>Agaricomycotina</taxon>
        <taxon>Agaricomycetes</taxon>
        <taxon>Agaricomycetidae</taxon>
        <taxon>Agaricales</taxon>
        <taxon>Marasmiineae</taxon>
        <taxon>Omphalotaceae</taxon>
        <taxon>Collybiopsis</taxon>
    </lineage>
</organism>
<accession>A0A8H5GI09</accession>
<dbReference type="GO" id="GO:0016192">
    <property type="term" value="P:vesicle-mediated transport"/>
    <property type="evidence" value="ECO:0007669"/>
    <property type="project" value="TreeGrafter"/>
</dbReference>
<dbReference type="GO" id="GO:0007264">
    <property type="term" value="P:small GTPase-mediated signal transduction"/>
    <property type="evidence" value="ECO:0007669"/>
    <property type="project" value="InterPro"/>
</dbReference>
<dbReference type="OrthoDB" id="9446342at2759"/>
<dbReference type="PANTHER" id="PTHR11787:SF4">
    <property type="entry name" value="CHM, RAB ESCORT PROTEIN 1"/>
    <property type="match status" value="1"/>
</dbReference>
<dbReference type="PRINTS" id="PR00891">
    <property type="entry name" value="RABGDIREP"/>
</dbReference>
<protein>
    <recommendedName>
        <fullName evidence="5">FAD/NAD(P)-binding domain-containing protein</fullName>
    </recommendedName>
</protein>
<dbReference type="Pfam" id="PF00996">
    <property type="entry name" value="GDI"/>
    <property type="match status" value="1"/>
</dbReference>
<dbReference type="AlphaFoldDB" id="A0A8H5GI09"/>
<evidence type="ECO:0000256" key="1">
    <source>
        <dbReference type="ARBA" id="ARBA00005593"/>
    </source>
</evidence>
<keyword evidence="4" id="KW-1185">Reference proteome</keyword>
<dbReference type="GO" id="GO:0005092">
    <property type="term" value="F:GDP-dissociation inhibitor activity"/>
    <property type="evidence" value="ECO:0007669"/>
    <property type="project" value="InterPro"/>
</dbReference>
<feature type="compositionally biased region" description="Acidic residues" evidence="2">
    <location>
        <begin position="637"/>
        <end position="646"/>
    </location>
</feature>
<dbReference type="SUPFAM" id="SSF51905">
    <property type="entry name" value="FAD/NAD(P)-binding domain"/>
    <property type="match status" value="1"/>
</dbReference>
<feature type="region of interest" description="Disordered" evidence="2">
    <location>
        <begin position="472"/>
        <end position="511"/>
    </location>
</feature>
<comment type="similarity">
    <text evidence="1">Belongs to the Rab GDI family.</text>
</comment>
<comment type="caution">
    <text evidence="3">The sequence shown here is derived from an EMBL/GenBank/DDBJ whole genome shotgun (WGS) entry which is preliminary data.</text>
</comment>
<dbReference type="Proteomes" id="UP000518752">
    <property type="component" value="Unassembled WGS sequence"/>
</dbReference>
<name>A0A8H5GI09_9AGAR</name>
<dbReference type="Gene3D" id="3.50.50.60">
    <property type="entry name" value="FAD/NAD(P)-binding domain"/>
    <property type="match status" value="1"/>
</dbReference>
<dbReference type="EMBL" id="JAACJN010000173">
    <property type="protein sequence ID" value="KAF5365159.1"/>
    <property type="molecule type" value="Genomic_DNA"/>
</dbReference>
<evidence type="ECO:0000256" key="2">
    <source>
        <dbReference type="SAM" id="MobiDB-lite"/>
    </source>
</evidence>
<proteinExistence type="inferred from homology"/>
<dbReference type="InterPro" id="IPR018203">
    <property type="entry name" value="GDP_dissociation_inhibitor"/>
</dbReference>
<dbReference type="GO" id="GO:0005829">
    <property type="term" value="C:cytosol"/>
    <property type="evidence" value="ECO:0007669"/>
    <property type="project" value="TreeGrafter"/>
</dbReference>
<reference evidence="3 4" key="1">
    <citation type="journal article" date="2020" name="ISME J.">
        <title>Uncovering the hidden diversity of litter-decomposition mechanisms in mushroom-forming fungi.</title>
        <authorList>
            <person name="Floudas D."/>
            <person name="Bentzer J."/>
            <person name="Ahren D."/>
            <person name="Johansson T."/>
            <person name="Persson P."/>
            <person name="Tunlid A."/>
        </authorList>
    </citation>
    <scope>NUCLEOTIDE SEQUENCE [LARGE SCALE GENOMIC DNA]</scope>
    <source>
        <strain evidence="3 4">CBS 406.79</strain>
    </source>
</reference>
<dbReference type="GO" id="GO:0005968">
    <property type="term" value="C:Rab-protein geranylgeranyltransferase complex"/>
    <property type="evidence" value="ECO:0007669"/>
    <property type="project" value="TreeGrafter"/>
</dbReference>
<evidence type="ECO:0008006" key="5">
    <source>
        <dbReference type="Google" id="ProtNLM"/>
    </source>
</evidence>
<dbReference type="PANTHER" id="PTHR11787">
    <property type="entry name" value="RAB GDP-DISSOCIATION INHIBITOR"/>
    <property type="match status" value="1"/>
</dbReference>
<dbReference type="InterPro" id="IPR036188">
    <property type="entry name" value="FAD/NAD-bd_sf"/>
</dbReference>
<dbReference type="Gene3D" id="1.10.405.10">
    <property type="entry name" value="Guanine Nucleotide Dissociation Inhibitor, domain 1"/>
    <property type="match status" value="1"/>
</dbReference>
<dbReference type="GO" id="GO:0005634">
    <property type="term" value="C:nucleus"/>
    <property type="evidence" value="ECO:0007669"/>
    <property type="project" value="TreeGrafter"/>
</dbReference>
<feature type="compositionally biased region" description="Polar residues" evidence="2">
    <location>
        <begin position="494"/>
        <end position="511"/>
    </location>
</feature>